<evidence type="ECO:0000313" key="2">
    <source>
        <dbReference type="Proteomes" id="UP001314263"/>
    </source>
</evidence>
<accession>A0AAV1I165</accession>
<keyword evidence="2" id="KW-1185">Reference proteome</keyword>
<protein>
    <submittedName>
        <fullName evidence="1">Uncharacterized protein</fullName>
    </submittedName>
</protein>
<dbReference type="AlphaFoldDB" id="A0AAV1I165"/>
<gene>
    <name evidence="1" type="ORF">CVIRNUC_004344</name>
</gene>
<comment type="caution">
    <text evidence="1">The sequence shown here is derived from an EMBL/GenBank/DDBJ whole genome shotgun (WGS) entry which is preliminary data.</text>
</comment>
<organism evidence="1 2">
    <name type="scientific">Coccomyxa viridis</name>
    <dbReference type="NCBI Taxonomy" id="1274662"/>
    <lineage>
        <taxon>Eukaryota</taxon>
        <taxon>Viridiplantae</taxon>
        <taxon>Chlorophyta</taxon>
        <taxon>core chlorophytes</taxon>
        <taxon>Trebouxiophyceae</taxon>
        <taxon>Trebouxiophyceae incertae sedis</taxon>
        <taxon>Coccomyxaceae</taxon>
        <taxon>Coccomyxa</taxon>
    </lineage>
</organism>
<sequence length="92" mass="10560">MSAPDYDYIELDAPVMDTCYGLLNILTCCMVQTCFSPAIIRVKNRMATRGWTFVDDCPSGIGHFRTLIFRRRRTHTTGHLPLTNFDREDKAT</sequence>
<dbReference type="Proteomes" id="UP001314263">
    <property type="component" value="Unassembled WGS sequence"/>
</dbReference>
<reference evidence="1 2" key="1">
    <citation type="submission" date="2023-10" db="EMBL/GenBank/DDBJ databases">
        <authorList>
            <person name="Maclean D."/>
            <person name="Macfadyen A."/>
        </authorList>
    </citation>
    <scope>NUCLEOTIDE SEQUENCE [LARGE SCALE GENOMIC DNA]</scope>
</reference>
<proteinExistence type="predicted"/>
<evidence type="ECO:0000313" key="1">
    <source>
        <dbReference type="EMBL" id="CAK0776134.1"/>
    </source>
</evidence>
<name>A0AAV1I165_9CHLO</name>
<dbReference type="EMBL" id="CAUYUE010000005">
    <property type="protein sequence ID" value="CAK0776134.1"/>
    <property type="molecule type" value="Genomic_DNA"/>
</dbReference>